<dbReference type="Proteomes" id="UP001415857">
    <property type="component" value="Unassembled WGS sequence"/>
</dbReference>
<keyword evidence="2" id="KW-1185">Reference proteome</keyword>
<comment type="caution">
    <text evidence="1">The sequence shown here is derived from an EMBL/GenBank/DDBJ whole genome shotgun (WGS) entry which is preliminary data.</text>
</comment>
<accession>A0AAP0RDL5</accession>
<proteinExistence type="predicted"/>
<dbReference type="EMBL" id="JBBPBK010000011">
    <property type="protein sequence ID" value="KAK9275892.1"/>
    <property type="molecule type" value="Genomic_DNA"/>
</dbReference>
<evidence type="ECO:0000313" key="2">
    <source>
        <dbReference type="Proteomes" id="UP001415857"/>
    </source>
</evidence>
<dbReference type="AlphaFoldDB" id="A0AAP0RDL5"/>
<evidence type="ECO:0000313" key="1">
    <source>
        <dbReference type="EMBL" id="KAK9275892.1"/>
    </source>
</evidence>
<organism evidence="1 2">
    <name type="scientific">Liquidambar formosana</name>
    <name type="common">Formosan gum</name>
    <dbReference type="NCBI Taxonomy" id="63359"/>
    <lineage>
        <taxon>Eukaryota</taxon>
        <taxon>Viridiplantae</taxon>
        <taxon>Streptophyta</taxon>
        <taxon>Embryophyta</taxon>
        <taxon>Tracheophyta</taxon>
        <taxon>Spermatophyta</taxon>
        <taxon>Magnoliopsida</taxon>
        <taxon>eudicotyledons</taxon>
        <taxon>Gunneridae</taxon>
        <taxon>Pentapetalae</taxon>
        <taxon>Saxifragales</taxon>
        <taxon>Altingiaceae</taxon>
        <taxon>Liquidambar</taxon>
    </lineage>
</organism>
<reference evidence="1 2" key="1">
    <citation type="journal article" date="2024" name="Plant J.">
        <title>Genome sequences and population genomics reveal climatic adaptation and genomic divergence between two closely related sweetgum species.</title>
        <authorList>
            <person name="Xu W.Q."/>
            <person name="Ren C.Q."/>
            <person name="Zhang X.Y."/>
            <person name="Comes H.P."/>
            <person name="Liu X.H."/>
            <person name="Li Y.G."/>
            <person name="Kettle C.J."/>
            <person name="Jalonen R."/>
            <person name="Gaisberger H."/>
            <person name="Ma Y.Z."/>
            <person name="Qiu Y.X."/>
        </authorList>
    </citation>
    <scope>NUCLEOTIDE SEQUENCE [LARGE SCALE GENOMIC DNA]</scope>
    <source>
        <strain evidence="1">Hangzhou</strain>
    </source>
</reference>
<gene>
    <name evidence="1" type="ORF">L1049_023166</name>
</gene>
<name>A0AAP0RDL5_LIQFO</name>
<protein>
    <submittedName>
        <fullName evidence="1">Uncharacterized protein</fullName>
    </submittedName>
</protein>
<sequence length="139" mass="15501">MENTKGKTVIHHDSYSIPQNTYHILICRTLYASVPSPASLDNYFRFPYSFLSLSLRTQISISLSLQCSRPCPSFDPDLAALRRSDLSDSDELVFAKHIATGVEVLDRFPAAGLLPVPVFVFERCCFIGVVMVTGSKLRN</sequence>